<feature type="repeat" description="Solcar" evidence="9">
    <location>
        <begin position="243"/>
        <end position="352"/>
    </location>
</feature>
<dbReference type="Pfam" id="PF00153">
    <property type="entry name" value="Mito_carr"/>
    <property type="match status" value="3"/>
</dbReference>
<evidence type="ECO:0000313" key="12">
    <source>
        <dbReference type="EMBL" id="KAJ9659096.1"/>
    </source>
</evidence>
<evidence type="ECO:0008006" key="14">
    <source>
        <dbReference type="Google" id="ProtNLM"/>
    </source>
</evidence>
<feature type="repeat" description="Solcar" evidence="9">
    <location>
        <begin position="34"/>
        <end position="130"/>
    </location>
</feature>
<feature type="region of interest" description="Disordered" evidence="11">
    <location>
        <begin position="495"/>
        <end position="518"/>
    </location>
</feature>
<dbReference type="InterPro" id="IPR018108">
    <property type="entry name" value="MCP_transmembrane"/>
</dbReference>
<dbReference type="SUPFAM" id="SSF103506">
    <property type="entry name" value="Mitochondrial carrier"/>
    <property type="match status" value="1"/>
</dbReference>
<keyword evidence="13" id="KW-1185">Reference proteome</keyword>
<dbReference type="PANTHER" id="PTHR45939">
    <property type="entry name" value="PEROXISOMAL MEMBRANE PROTEIN PMP34-RELATED"/>
    <property type="match status" value="1"/>
</dbReference>
<dbReference type="Gene3D" id="1.50.40.10">
    <property type="entry name" value="Mitochondrial carrier domain"/>
    <property type="match status" value="1"/>
</dbReference>
<evidence type="ECO:0000256" key="1">
    <source>
        <dbReference type="ARBA" id="ARBA00004141"/>
    </source>
</evidence>
<dbReference type="InterPro" id="IPR023395">
    <property type="entry name" value="MCP_dom_sf"/>
</dbReference>
<evidence type="ECO:0000256" key="10">
    <source>
        <dbReference type="RuleBase" id="RU000488"/>
    </source>
</evidence>
<dbReference type="InterPro" id="IPR052217">
    <property type="entry name" value="Mito/Peroxisomal_Carrier"/>
</dbReference>
<keyword evidence="6" id="KW-0496">Mitochondrion</keyword>
<comment type="similarity">
    <text evidence="2 10">Belongs to the mitochondrial carrier (TC 2.A.29) family.</text>
</comment>
<protein>
    <recommendedName>
        <fullName evidence="14">Mitochondrial carrier</fullName>
    </recommendedName>
</protein>
<comment type="subcellular location">
    <subcellularLocation>
        <location evidence="1">Membrane</location>
        <topology evidence="1">Multi-pass membrane protein</topology>
    </subcellularLocation>
</comment>
<keyword evidence="6" id="KW-0999">Mitochondrion inner membrane</keyword>
<dbReference type="EMBL" id="JAPDRL010000079">
    <property type="protein sequence ID" value="KAJ9659096.1"/>
    <property type="molecule type" value="Genomic_DNA"/>
</dbReference>
<keyword evidence="8 9" id="KW-0472">Membrane</keyword>
<dbReference type="PANTHER" id="PTHR45939:SF2">
    <property type="entry name" value="CARRIER PROTEIN, PUTATIVE (AFU_ORTHOLOGUE AFUA_2G13870)-RELATED"/>
    <property type="match status" value="1"/>
</dbReference>
<evidence type="ECO:0000256" key="6">
    <source>
        <dbReference type="ARBA" id="ARBA00022792"/>
    </source>
</evidence>
<dbReference type="PROSITE" id="PS50920">
    <property type="entry name" value="SOLCAR"/>
    <property type="match status" value="3"/>
</dbReference>
<evidence type="ECO:0000256" key="3">
    <source>
        <dbReference type="ARBA" id="ARBA00022448"/>
    </source>
</evidence>
<comment type="caution">
    <text evidence="12">The sequence shown here is derived from an EMBL/GenBank/DDBJ whole genome shotgun (WGS) entry which is preliminary data.</text>
</comment>
<feature type="compositionally biased region" description="Basic and acidic residues" evidence="11">
    <location>
        <begin position="504"/>
        <end position="518"/>
    </location>
</feature>
<evidence type="ECO:0000256" key="9">
    <source>
        <dbReference type="PROSITE-ProRule" id="PRU00282"/>
    </source>
</evidence>
<dbReference type="Proteomes" id="UP001172684">
    <property type="component" value="Unassembled WGS sequence"/>
</dbReference>
<feature type="repeat" description="Solcar" evidence="9">
    <location>
        <begin position="139"/>
        <end position="233"/>
    </location>
</feature>
<evidence type="ECO:0000256" key="7">
    <source>
        <dbReference type="ARBA" id="ARBA00022989"/>
    </source>
</evidence>
<keyword evidence="7" id="KW-1133">Transmembrane helix</keyword>
<evidence type="ECO:0000256" key="2">
    <source>
        <dbReference type="ARBA" id="ARBA00006375"/>
    </source>
</evidence>
<evidence type="ECO:0000256" key="4">
    <source>
        <dbReference type="ARBA" id="ARBA00022692"/>
    </source>
</evidence>
<organism evidence="12 13">
    <name type="scientific">Coniosporium apollinis</name>
    <dbReference type="NCBI Taxonomy" id="61459"/>
    <lineage>
        <taxon>Eukaryota</taxon>
        <taxon>Fungi</taxon>
        <taxon>Dikarya</taxon>
        <taxon>Ascomycota</taxon>
        <taxon>Pezizomycotina</taxon>
        <taxon>Dothideomycetes</taxon>
        <taxon>Dothideomycetes incertae sedis</taxon>
        <taxon>Coniosporium</taxon>
    </lineage>
</organism>
<evidence type="ECO:0000313" key="13">
    <source>
        <dbReference type="Proteomes" id="UP001172684"/>
    </source>
</evidence>
<accession>A0ABQ9NN25</accession>
<reference evidence="12" key="1">
    <citation type="submission" date="2022-10" db="EMBL/GenBank/DDBJ databases">
        <title>Culturing micro-colonial fungi from biological soil crusts in the Mojave desert and describing Neophaeococcomyces mojavensis, and introducing the new genera and species Taxawa tesnikishii.</title>
        <authorList>
            <person name="Kurbessoian T."/>
            <person name="Stajich J.E."/>
        </authorList>
    </citation>
    <scope>NUCLEOTIDE SEQUENCE</scope>
    <source>
        <strain evidence="12">TK_1</strain>
    </source>
</reference>
<evidence type="ECO:0000256" key="8">
    <source>
        <dbReference type="ARBA" id="ARBA00023136"/>
    </source>
</evidence>
<evidence type="ECO:0000256" key="5">
    <source>
        <dbReference type="ARBA" id="ARBA00022737"/>
    </source>
</evidence>
<keyword evidence="4 9" id="KW-0812">Transmembrane</keyword>
<keyword evidence="5" id="KW-0677">Repeat</keyword>
<sequence length="518" mass="56465">MAQSFQRYDLLDAFVQYHQDQEAQARSSLGGPALPALGHALSGSAGTAISNLITYPLSLVIARLQVQKQFANEADNKDDVEYKGVLDAAQKIYEHEGGIPAFYSGVLQDTAKSVADSFLFFLAYNYLRERRQRKNGSKLPMIDELSVGMLAGAFAKLFTTPIQNIVTRKQTAAMVAARSRNPSVHPQLSTKDIALQIRDEKGLQGFWSGYSAALVLTLNPSLTFLLHEMFLRTLVPRSKRDNPGARLTFLLAATSKAIASSVTYPFALAKARAQVSSQTPMTSTGMTSEKFTEPVTARPARRATRNTIFHTILRIAKTEGIQGLYQGLGGDVLKGIFQHGLTMLMKERIHVVIVQLYYLILRAMKKYPSPEEVAKAVSEQAQEARNSVSEKTAPVVANAQDALQSGTEKAKEWYVSGSAAATGGLEKGKEMLGGGSEKAQQVYEQGKEKASEVYQSGKDRSSTVYVQGKEKVAGLYQQGKERAYESGKQGTQIAVDKISGTGEDAIRDVDGTDKKKAM</sequence>
<gene>
    <name evidence="12" type="ORF">H2201_007498</name>
</gene>
<evidence type="ECO:0000256" key="11">
    <source>
        <dbReference type="SAM" id="MobiDB-lite"/>
    </source>
</evidence>
<proteinExistence type="inferred from homology"/>
<name>A0ABQ9NN25_9PEZI</name>
<keyword evidence="3 10" id="KW-0813">Transport</keyword>